<name>A0A379XLI2_SALER</name>
<evidence type="ECO:0000313" key="1">
    <source>
        <dbReference type="EMBL" id="SUI01105.1"/>
    </source>
</evidence>
<protein>
    <submittedName>
        <fullName evidence="1">Transposase</fullName>
    </submittedName>
</protein>
<accession>A0A379XLI2</accession>
<organism evidence="1 2">
    <name type="scientific">Salmonella enterica subsp. indica</name>
    <dbReference type="NCBI Taxonomy" id="59207"/>
    <lineage>
        <taxon>Bacteria</taxon>
        <taxon>Pseudomonadati</taxon>
        <taxon>Pseudomonadota</taxon>
        <taxon>Gammaproteobacteria</taxon>
        <taxon>Enterobacterales</taxon>
        <taxon>Enterobacteriaceae</taxon>
        <taxon>Salmonella</taxon>
    </lineage>
</organism>
<dbReference type="AlphaFoldDB" id="A0A379XLI2"/>
<gene>
    <name evidence="1" type="ORF">NCTC12420_00787</name>
</gene>
<proteinExistence type="predicted"/>
<evidence type="ECO:0000313" key="2">
    <source>
        <dbReference type="Proteomes" id="UP000254220"/>
    </source>
</evidence>
<reference evidence="1 2" key="1">
    <citation type="submission" date="2018-06" db="EMBL/GenBank/DDBJ databases">
        <authorList>
            <consortium name="Pathogen Informatics"/>
            <person name="Doyle S."/>
        </authorList>
    </citation>
    <scope>NUCLEOTIDE SEQUENCE [LARGE SCALE GENOMIC DNA]</scope>
    <source>
        <strain evidence="1 2">NCTC12420</strain>
    </source>
</reference>
<dbReference type="EMBL" id="UGYB01000001">
    <property type="protein sequence ID" value="SUI01105.1"/>
    <property type="molecule type" value="Genomic_DNA"/>
</dbReference>
<dbReference type="Proteomes" id="UP000254220">
    <property type="component" value="Unassembled WGS sequence"/>
</dbReference>
<sequence length="67" mass="7601">MPAYQVCQNFFQDALAPFHKYRQTSEKQQNAKLQKAFLDALAEAVNPKSRVLIIYSVAQMTLSHGKS</sequence>